<evidence type="ECO:0000313" key="9">
    <source>
        <dbReference type="EMBL" id="SCL65412.1"/>
    </source>
</evidence>
<evidence type="ECO:0000259" key="8">
    <source>
        <dbReference type="Pfam" id="PF00082"/>
    </source>
</evidence>
<evidence type="ECO:0000256" key="2">
    <source>
        <dbReference type="ARBA" id="ARBA00022670"/>
    </source>
</evidence>
<dbReference type="SUPFAM" id="SSF52743">
    <property type="entry name" value="Subtilisin-like"/>
    <property type="match status" value="1"/>
</dbReference>
<feature type="active site" description="Charge relay system" evidence="5">
    <location>
        <position position="317"/>
    </location>
</feature>
<reference evidence="10" key="1">
    <citation type="submission" date="2016-06" db="EMBL/GenBank/DDBJ databases">
        <authorList>
            <person name="Varghese N."/>
            <person name="Submissions Spin"/>
        </authorList>
    </citation>
    <scope>NUCLEOTIDE SEQUENCE [LARGE SCALE GENOMIC DNA]</scope>
    <source>
        <strain evidence="10">DSM 45577</strain>
    </source>
</reference>
<dbReference type="RefSeq" id="WP_091445336.1">
    <property type="nucleotide sequence ID" value="NZ_BMMJ01000003.1"/>
</dbReference>
<dbReference type="STRING" id="683228.GA0070617_5756"/>
<dbReference type="GO" id="GO:0005615">
    <property type="term" value="C:extracellular space"/>
    <property type="evidence" value="ECO:0007669"/>
    <property type="project" value="TreeGrafter"/>
</dbReference>
<dbReference type="EMBL" id="FMIA01000002">
    <property type="protein sequence ID" value="SCL65412.1"/>
    <property type="molecule type" value="Genomic_DNA"/>
</dbReference>
<dbReference type="PROSITE" id="PS51892">
    <property type="entry name" value="SUBTILASE"/>
    <property type="match status" value="1"/>
</dbReference>
<dbReference type="AlphaFoldDB" id="A0A1C6VGG1"/>
<evidence type="ECO:0000256" key="6">
    <source>
        <dbReference type="SAM" id="MobiDB-lite"/>
    </source>
</evidence>
<dbReference type="OrthoDB" id="27369at2"/>
<proteinExistence type="inferred from homology"/>
<dbReference type="GO" id="GO:0006508">
    <property type="term" value="P:proteolysis"/>
    <property type="evidence" value="ECO:0007669"/>
    <property type="project" value="UniProtKB-KW"/>
</dbReference>
<feature type="region of interest" description="Disordered" evidence="6">
    <location>
        <begin position="40"/>
        <end position="80"/>
    </location>
</feature>
<dbReference type="InterPro" id="IPR050131">
    <property type="entry name" value="Peptidase_S8_subtilisin-like"/>
</dbReference>
<dbReference type="Proteomes" id="UP000198937">
    <property type="component" value="Unassembled WGS sequence"/>
</dbReference>
<evidence type="ECO:0000313" key="10">
    <source>
        <dbReference type="Proteomes" id="UP000198937"/>
    </source>
</evidence>
<evidence type="ECO:0000256" key="7">
    <source>
        <dbReference type="SAM" id="SignalP"/>
    </source>
</evidence>
<evidence type="ECO:0000256" key="1">
    <source>
        <dbReference type="ARBA" id="ARBA00011073"/>
    </source>
</evidence>
<feature type="chain" id="PRO_5008748670" evidence="7">
    <location>
        <begin position="39"/>
        <end position="862"/>
    </location>
</feature>
<keyword evidence="2 5" id="KW-0645">Protease</keyword>
<keyword evidence="3 5" id="KW-0378">Hydrolase</keyword>
<feature type="active site" description="Charge relay system" evidence="5">
    <location>
        <position position="488"/>
    </location>
</feature>
<feature type="domain" description="Peptidase S8/S53" evidence="8">
    <location>
        <begin position="286"/>
        <end position="526"/>
    </location>
</feature>
<dbReference type="PANTHER" id="PTHR43806">
    <property type="entry name" value="PEPTIDASE S8"/>
    <property type="match status" value="1"/>
</dbReference>
<dbReference type="InterPro" id="IPR000209">
    <property type="entry name" value="Peptidase_S8/S53_dom"/>
</dbReference>
<feature type="active site" description="Charge relay system" evidence="5">
    <location>
        <position position="280"/>
    </location>
</feature>
<dbReference type="Gene3D" id="2.60.40.10">
    <property type="entry name" value="Immunoglobulins"/>
    <property type="match status" value="1"/>
</dbReference>
<dbReference type="Pfam" id="PF00082">
    <property type="entry name" value="Peptidase_S8"/>
    <property type="match status" value="1"/>
</dbReference>
<dbReference type="Gene3D" id="3.40.50.200">
    <property type="entry name" value="Peptidase S8/S53 domain"/>
    <property type="match status" value="1"/>
</dbReference>
<protein>
    <submittedName>
        <fullName evidence="9">Subtilase family protein</fullName>
    </submittedName>
</protein>
<organism evidence="9 10">
    <name type="scientific">Micromonospora yangpuensis</name>
    <dbReference type="NCBI Taxonomy" id="683228"/>
    <lineage>
        <taxon>Bacteria</taxon>
        <taxon>Bacillati</taxon>
        <taxon>Actinomycetota</taxon>
        <taxon>Actinomycetes</taxon>
        <taxon>Micromonosporales</taxon>
        <taxon>Micromonosporaceae</taxon>
        <taxon>Micromonospora</taxon>
    </lineage>
</organism>
<dbReference type="InterPro" id="IPR036852">
    <property type="entry name" value="Peptidase_S8/S53_dom_sf"/>
</dbReference>
<dbReference type="CDD" id="cd00306">
    <property type="entry name" value="Peptidases_S8_S53"/>
    <property type="match status" value="1"/>
</dbReference>
<dbReference type="PANTHER" id="PTHR43806:SF11">
    <property type="entry name" value="CEREVISIN-RELATED"/>
    <property type="match status" value="1"/>
</dbReference>
<evidence type="ECO:0000256" key="4">
    <source>
        <dbReference type="ARBA" id="ARBA00022825"/>
    </source>
</evidence>
<dbReference type="GO" id="GO:0005975">
    <property type="term" value="P:carbohydrate metabolic process"/>
    <property type="evidence" value="ECO:0007669"/>
    <property type="project" value="UniProtKB-ARBA"/>
</dbReference>
<keyword evidence="4 5" id="KW-0720">Serine protease</keyword>
<gene>
    <name evidence="9" type="ORF">GA0070617_5756</name>
</gene>
<keyword evidence="7" id="KW-0732">Signal</keyword>
<dbReference type="GO" id="GO:0004252">
    <property type="term" value="F:serine-type endopeptidase activity"/>
    <property type="evidence" value="ECO:0007669"/>
    <property type="project" value="UniProtKB-UniRule"/>
</dbReference>
<evidence type="ECO:0000256" key="5">
    <source>
        <dbReference type="PROSITE-ProRule" id="PRU01240"/>
    </source>
</evidence>
<accession>A0A1C6VGG1</accession>
<comment type="similarity">
    <text evidence="1 5">Belongs to the peptidase S8 family.</text>
</comment>
<dbReference type="InterPro" id="IPR013783">
    <property type="entry name" value="Ig-like_fold"/>
</dbReference>
<sequence length="862" mass="88683">MNPTRSAHRKGTAGHRWLVATVVAVLAGGLVAPTTADATVVPAPTATPGSTVPTGTPGSTVPTGTPGSTVPTGTPGSTVSGPLAFRVDPALSAPRLTVDPVGRLGTDRKLGVVAGPDDSPVGLVLDEVMVRVAAQTELDAFLARWGGQVLDSFAPDEQGQDHLVRVDVGRADPAGLVADLLAAEPGRSGVYRVGDERALRLLALAAAEWRSGTELVLDWLVEPTGIVDGEVYESADIPLNVFDWSFMRAGGAMDTGVAPAWQLLESKGRLSKQVKYLVQDGGFQSNLDFPSKVSLHKVEWGKPNTNDCTNGTPCPFHGTDVVLAGMGRVDNGYGTAGPAGPVVEELVAVRNGIDYWTVLRRLEKAAEETHPDVVNLSFTRDVDLGKAWARTWTDRRMEHVRATGAVIVASAGNNGKNIDGDLLYVPCESTHVICVGGMNTDATVAAGSNFGTNDLTTSVEIYGPMCVRTLADSGKPVGDATKRTCGTSVAAPFVGGVAALVLAADPSLTSAEVRDILNSTAHVGGLGAKVTGSQRRIDALAAVARALGVKIDKPTVSISTPKTKQQFGVHQTVDLWGTATDFLGKQIPITWTSSIDGVLGDTSVTVVPSLSAGTHVITASATDSLGRTGSATVTVTVVDSPTTTAIISPPAGLTLTPGQSVSLVGASNDPDAFGPVPDTEASWTVRRGGTVVFQATGHQALLPAGTVTAGAYTVTFTAGGTSAQRAFTVTALLAGQHPPAATITQPATPLQLTMADGKPKSVTFAGAGTDVEDGAVSGTRYRWTAYGDGGVKKVLCQGSAVPTDGPIDDVVLPKSCASFTAQLGQLDSGHTGTTWSVWLEVFDSTGLIGVDSVPVQIQVVTP</sequence>
<name>A0A1C6VGG1_9ACTN</name>
<feature type="signal peptide" evidence="7">
    <location>
        <begin position="1"/>
        <end position="38"/>
    </location>
</feature>
<evidence type="ECO:0000256" key="3">
    <source>
        <dbReference type="ARBA" id="ARBA00022801"/>
    </source>
</evidence>
<keyword evidence="10" id="KW-1185">Reference proteome</keyword>